<dbReference type="EMBL" id="JANJYJ010000004">
    <property type="protein sequence ID" value="KAK3218283.1"/>
    <property type="molecule type" value="Genomic_DNA"/>
</dbReference>
<evidence type="ECO:0000313" key="3">
    <source>
        <dbReference type="Proteomes" id="UP001281410"/>
    </source>
</evidence>
<sequence length="211" mass="24012">MTLKLDMSKTYDKVKCAFLSAVMSKINFSALWIELVSNCISSSRLSFMLNGPVVCSVSPSRGLRHGCLISPYFFLLWVEAFSGLISSSERNGQVLSIRGCRGSPFFSHSFFTNDGILFCNASKVSYDWIQNLLATYEKGSGQQINLQKSKLTFSRRKIQCLLVINDCNMKDNYLGLLTVVRRNKRKIFNEIKERVENKLWSWKSSMFSYGG</sequence>
<dbReference type="AlphaFoldDB" id="A0AAE0AI58"/>
<keyword evidence="3" id="KW-1185">Reference proteome</keyword>
<dbReference type="Proteomes" id="UP001281410">
    <property type="component" value="Unassembled WGS sequence"/>
</dbReference>
<proteinExistence type="predicted"/>
<reference evidence="2" key="1">
    <citation type="journal article" date="2023" name="Plant J.">
        <title>Genome sequences and population genomics provide insights into the demographic history, inbreeding, and mutation load of two 'living fossil' tree species of Dipteronia.</title>
        <authorList>
            <person name="Feng Y."/>
            <person name="Comes H.P."/>
            <person name="Chen J."/>
            <person name="Zhu S."/>
            <person name="Lu R."/>
            <person name="Zhang X."/>
            <person name="Li P."/>
            <person name="Qiu J."/>
            <person name="Olsen K.M."/>
            <person name="Qiu Y."/>
        </authorList>
    </citation>
    <scope>NUCLEOTIDE SEQUENCE</scope>
    <source>
        <strain evidence="2">NBL</strain>
    </source>
</reference>
<dbReference type="PANTHER" id="PTHR33116">
    <property type="entry name" value="REVERSE TRANSCRIPTASE ZINC-BINDING DOMAIN-CONTAINING PROTEIN-RELATED-RELATED"/>
    <property type="match status" value="1"/>
</dbReference>
<dbReference type="Pfam" id="PF00078">
    <property type="entry name" value="RVT_1"/>
    <property type="match status" value="1"/>
</dbReference>
<accession>A0AAE0AI58</accession>
<comment type="caution">
    <text evidence="2">The sequence shown here is derived from an EMBL/GenBank/DDBJ whole genome shotgun (WGS) entry which is preliminary data.</text>
</comment>
<evidence type="ECO:0000259" key="1">
    <source>
        <dbReference type="Pfam" id="PF00078"/>
    </source>
</evidence>
<dbReference type="PANTHER" id="PTHR33116:SF86">
    <property type="entry name" value="REVERSE TRANSCRIPTASE DOMAIN-CONTAINING PROTEIN"/>
    <property type="match status" value="1"/>
</dbReference>
<evidence type="ECO:0000313" key="2">
    <source>
        <dbReference type="EMBL" id="KAK3218283.1"/>
    </source>
</evidence>
<gene>
    <name evidence="2" type="ORF">Dsin_012253</name>
</gene>
<organism evidence="2 3">
    <name type="scientific">Dipteronia sinensis</name>
    <dbReference type="NCBI Taxonomy" id="43782"/>
    <lineage>
        <taxon>Eukaryota</taxon>
        <taxon>Viridiplantae</taxon>
        <taxon>Streptophyta</taxon>
        <taxon>Embryophyta</taxon>
        <taxon>Tracheophyta</taxon>
        <taxon>Spermatophyta</taxon>
        <taxon>Magnoliopsida</taxon>
        <taxon>eudicotyledons</taxon>
        <taxon>Gunneridae</taxon>
        <taxon>Pentapetalae</taxon>
        <taxon>rosids</taxon>
        <taxon>malvids</taxon>
        <taxon>Sapindales</taxon>
        <taxon>Sapindaceae</taxon>
        <taxon>Hippocastanoideae</taxon>
        <taxon>Acereae</taxon>
        <taxon>Dipteronia</taxon>
    </lineage>
</organism>
<dbReference type="InterPro" id="IPR000477">
    <property type="entry name" value="RT_dom"/>
</dbReference>
<name>A0AAE0AI58_9ROSI</name>
<feature type="domain" description="Reverse transcriptase" evidence="1">
    <location>
        <begin position="3"/>
        <end position="161"/>
    </location>
</feature>
<protein>
    <recommendedName>
        <fullName evidence="1">Reverse transcriptase domain-containing protein</fullName>
    </recommendedName>
</protein>